<evidence type="ECO:0000256" key="4">
    <source>
        <dbReference type="ARBA" id="ARBA00022490"/>
    </source>
</evidence>
<comment type="catalytic activity">
    <reaction evidence="11 13">
        <text>5-[(5-phospho-1-deoxy-D-ribulos-1-ylimino)methylamino]-1-(5-phospho-beta-D-ribosyl)imidazole-4-carboxamide + L-glutamine = D-erythro-1-(imidazol-4-yl)glycerol 3-phosphate + 5-amino-1-(5-phospho-beta-D-ribosyl)imidazole-4-carboxamide + L-glutamate + H(+)</text>
        <dbReference type="Rhea" id="RHEA:24793"/>
        <dbReference type="ChEBI" id="CHEBI:15378"/>
        <dbReference type="ChEBI" id="CHEBI:29985"/>
        <dbReference type="ChEBI" id="CHEBI:58278"/>
        <dbReference type="ChEBI" id="CHEBI:58359"/>
        <dbReference type="ChEBI" id="CHEBI:58475"/>
        <dbReference type="ChEBI" id="CHEBI:58525"/>
        <dbReference type="EC" id="4.3.2.10"/>
    </reaction>
</comment>
<comment type="function">
    <text evidence="10 13">IGPS catalyzes the conversion of PRFAR and glutamine to IGP, AICAR and glutamate. The HisH subunit catalyzes the hydrolysis of glutamine to glutamate and ammonia as part of the synthesis of IGP and AICAR. The resulting ammonia molecule is channeled to the active site of HisF.</text>
</comment>
<keyword evidence="5 13" id="KW-0028">Amino-acid biosynthesis</keyword>
<protein>
    <recommendedName>
        <fullName evidence="13">Imidazole glycerol phosphate synthase subunit HisH</fullName>
        <ecNumber evidence="13">4.3.2.10</ecNumber>
    </recommendedName>
    <alternativeName>
        <fullName evidence="13">IGP synthase glutaminase subunit</fullName>
        <ecNumber evidence="13">3.5.1.2</ecNumber>
    </alternativeName>
    <alternativeName>
        <fullName evidence="13">IGP synthase subunit HisH</fullName>
    </alternativeName>
    <alternativeName>
        <fullName evidence="13">ImGP synthase subunit HisH</fullName>
        <shortName evidence="13">IGPS subunit HisH</shortName>
    </alternativeName>
</protein>
<dbReference type="Pfam" id="PF00117">
    <property type="entry name" value="GATase"/>
    <property type="match status" value="1"/>
</dbReference>
<feature type="active site" description="Nucleophile" evidence="13 14">
    <location>
        <position position="77"/>
    </location>
</feature>
<evidence type="ECO:0000256" key="3">
    <source>
        <dbReference type="ARBA" id="ARBA00011152"/>
    </source>
</evidence>
<dbReference type="InterPro" id="IPR029062">
    <property type="entry name" value="Class_I_gatase-like"/>
</dbReference>
<feature type="active site" evidence="13 14">
    <location>
        <position position="180"/>
    </location>
</feature>
<evidence type="ECO:0000313" key="17">
    <source>
        <dbReference type="Proteomes" id="UP000298566"/>
    </source>
</evidence>
<evidence type="ECO:0000256" key="14">
    <source>
        <dbReference type="PIRSR" id="PIRSR000495-1"/>
    </source>
</evidence>
<feature type="domain" description="Glutamine amidotransferase" evidence="15">
    <location>
        <begin position="5"/>
        <end position="194"/>
    </location>
</feature>
<comment type="subunit">
    <text evidence="3 13">Heterodimer of HisH and HisF.</text>
</comment>
<feature type="active site" evidence="13 14">
    <location>
        <position position="178"/>
    </location>
</feature>
<accession>A0A4D6Y0T2</accession>
<evidence type="ECO:0000259" key="15">
    <source>
        <dbReference type="Pfam" id="PF00117"/>
    </source>
</evidence>
<evidence type="ECO:0000256" key="12">
    <source>
        <dbReference type="ARBA" id="ARBA00049534"/>
    </source>
</evidence>
<keyword evidence="4 13" id="KW-0963">Cytoplasm</keyword>
<reference evidence="16 17" key="1">
    <citation type="submission" date="2018-10" db="EMBL/GenBank/DDBJ databases">
        <title>Comparative functional genomics of the obligate endosymbiont Buchnera aphidicola.</title>
        <authorList>
            <person name="Chong R.A."/>
        </authorList>
    </citation>
    <scope>NUCLEOTIDE SEQUENCE [LARGE SCALE GENOMIC DNA]</scope>
    <source>
        <strain evidence="16 17">Mrh</strain>
    </source>
</reference>
<comment type="catalytic activity">
    <reaction evidence="12 13">
        <text>L-glutamine + H2O = L-glutamate + NH4(+)</text>
        <dbReference type="Rhea" id="RHEA:15889"/>
        <dbReference type="ChEBI" id="CHEBI:15377"/>
        <dbReference type="ChEBI" id="CHEBI:28938"/>
        <dbReference type="ChEBI" id="CHEBI:29985"/>
        <dbReference type="ChEBI" id="CHEBI:58359"/>
        <dbReference type="EC" id="3.5.1.2"/>
    </reaction>
</comment>
<dbReference type="Gene3D" id="3.40.50.880">
    <property type="match status" value="1"/>
</dbReference>
<dbReference type="PROSITE" id="PS51273">
    <property type="entry name" value="GATASE_TYPE_1"/>
    <property type="match status" value="1"/>
</dbReference>
<evidence type="ECO:0000313" key="16">
    <source>
        <dbReference type="EMBL" id="QCI23136.1"/>
    </source>
</evidence>
<dbReference type="GO" id="GO:0004359">
    <property type="term" value="F:glutaminase activity"/>
    <property type="evidence" value="ECO:0007669"/>
    <property type="project" value="UniProtKB-EC"/>
</dbReference>
<keyword evidence="7 13" id="KW-0315">Glutamine amidotransferase</keyword>
<evidence type="ECO:0000256" key="10">
    <source>
        <dbReference type="ARBA" id="ARBA00025299"/>
    </source>
</evidence>
<gene>
    <name evidence="13 16" type="primary">hisH</name>
    <name evidence="16" type="ORF">D9V73_00485</name>
</gene>
<dbReference type="FunFam" id="3.40.50.880:FF:000009">
    <property type="entry name" value="Imidazole glycerol phosphate synthase subunit HisH"/>
    <property type="match status" value="1"/>
</dbReference>
<dbReference type="EMBL" id="CP033004">
    <property type="protein sequence ID" value="QCI23136.1"/>
    <property type="molecule type" value="Genomic_DNA"/>
</dbReference>
<dbReference type="AlphaFoldDB" id="A0A4D6Y0T2"/>
<dbReference type="SUPFAM" id="SSF52317">
    <property type="entry name" value="Class I glutamine amidotransferase-like"/>
    <property type="match status" value="1"/>
</dbReference>
<evidence type="ECO:0000256" key="13">
    <source>
        <dbReference type="HAMAP-Rule" id="MF_00278"/>
    </source>
</evidence>
<dbReference type="PANTHER" id="PTHR42701">
    <property type="entry name" value="IMIDAZOLE GLYCEROL PHOSPHATE SYNTHASE SUBUNIT HISH"/>
    <property type="match status" value="1"/>
</dbReference>
<dbReference type="NCBIfam" id="TIGR01855">
    <property type="entry name" value="IMP_synth_hisH"/>
    <property type="match status" value="1"/>
</dbReference>
<dbReference type="EC" id="3.5.1.2" evidence="13"/>
<dbReference type="InterPro" id="IPR017926">
    <property type="entry name" value="GATASE"/>
</dbReference>
<proteinExistence type="inferred from homology"/>
<organism evidence="16 17">
    <name type="scientific">Buchnera aphidicola subsp. Melaphis rhois</name>
    <dbReference type="NCBI Taxonomy" id="118103"/>
    <lineage>
        <taxon>Bacteria</taxon>
        <taxon>Pseudomonadati</taxon>
        <taxon>Pseudomonadota</taxon>
        <taxon>Gammaproteobacteria</taxon>
        <taxon>Enterobacterales</taxon>
        <taxon>Erwiniaceae</taxon>
        <taxon>Buchnera</taxon>
    </lineage>
</organism>
<dbReference type="HAMAP" id="MF_00278">
    <property type="entry name" value="HisH"/>
    <property type="match status" value="1"/>
</dbReference>
<dbReference type="GO" id="GO:0005737">
    <property type="term" value="C:cytoplasm"/>
    <property type="evidence" value="ECO:0007669"/>
    <property type="project" value="UniProtKB-SubCell"/>
</dbReference>
<evidence type="ECO:0000256" key="5">
    <source>
        <dbReference type="ARBA" id="ARBA00022605"/>
    </source>
</evidence>
<keyword evidence="8 13" id="KW-0368">Histidine biosynthesis</keyword>
<dbReference type="PIRSF" id="PIRSF000495">
    <property type="entry name" value="Amidotransf_hisH"/>
    <property type="match status" value="1"/>
</dbReference>
<evidence type="ECO:0000256" key="2">
    <source>
        <dbReference type="ARBA" id="ARBA00005091"/>
    </source>
</evidence>
<dbReference type="UniPathway" id="UPA00031">
    <property type="reaction ID" value="UER00010"/>
</dbReference>
<dbReference type="RefSeq" id="WP_158336312.1">
    <property type="nucleotide sequence ID" value="NZ_CP033004.1"/>
</dbReference>
<dbReference type="PANTHER" id="PTHR42701:SF1">
    <property type="entry name" value="IMIDAZOLE GLYCEROL PHOSPHATE SYNTHASE SUBUNIT HISH"/>
    <property type="match status" value="1"/>
</dbReference>
<dbReference type="OrthoDB" id="9807137at2"/>
<keyword evidence="6 13" id="KW-0378">Hydrolase</keyword>
<keyword evidence="9 13" id="KW-0456">Lyase</keyword>
<evidence type="ECO:0000256" key="6">
    <source>
        <dbReference type="ARBA" id="ARBA00022801"/>
    </source>
</evidence>
<evidence type="ECO:0000256" key="11">
    <source>
        <dbReference type="ARBA" id="ARBA00047838"/>
    </source>
</evidence>
<dbReference type="GO" id="GO:0000107">
    <property type="term" value="F:imidazoleglycerol-phosphate synthase activity"/>
    <property type="evidence" value="ECO:0007669"/>
    <property type="project" value="UniProtKB-UniRule"/>
</dbReference>
<dbReference type="InterPro" id="IPR010139">
    <property type="entry name" value="Imidazole-glycPsynth_HisH"/>
</dbReference>
<dbReference type="CDD" id="cd01748">
    <property type="entry name" value="GATase1_IGP_Synthase"/>
    <property type="match status" value="1"/>
</dbReference>
<dbReference type="EC" id="4.3.2.10" evidence="13"/>
<evidence type="ECO:0000256" key="1">
    <source>
        <dbReference type="ARBA" id="ARBA00004496"/>
    </source>
</evidence>
<dbReference type="GO" id="GO:0000105">
    <property type="term" value="P:L-histidine biosynthetic process"/>
    <property type="evidence" value="ECO:0007669"/>
    <property type="project" value="UniProtKB-UniRule"/>
</dbReference>
<comment type="subcellular location">
    <subcellularLocation>
        <location evidence="1 13">Cytoplasm</location>
    </subcellularLocation>
</comment>
<sequence length="196" mass="21788">MSVVIINTGCSNLSSIKYAICRLGYNPKISTSVRDILSANKILLPGVGSAYSAIRVLSESNLLNIIKKCQQPFLGICLGMQLLSAFSSEAQGLDLLSIINSPVYRLNSGSLPLPHNGWNNVEICRNNVLFEDIENHSKFYFLHSYSVDITKYTIAKTLYNTYFSAAIQKNNFFGVQFHPEKSGKVGLKLLKNFLEI</sequence>
<evidence type="ECO:0000256" key="9">
    <source>
        <dbReference type="ARBA" id="ARBA00023239"/>
    </source>
</evidence>
<comment type="pathway">
    <text evidence="2 13">Amino-acid biosynthesis; L-histidine biosynthesis; L-histidine from 5-phospho-alpha-D-ribose 1-diphosphate: step 5/9.</text>
</comment>
<dbReference type="Proteomes" id="UP000298566">
    <property type="component" value="Chromosome"/>
</dbReference>
<evidence type="ECO:0000256" key="8">
    <source>
        <dbReference type="ARBA" id="ARBA00023102"/>
    </source>
</evidence>
<evidence type="ECO:0000256" key="7">
    <source>
        <dbReference type="ARBA" id="ARBA00022962"/>
    </source>
</evidence>
<dbReference type="GO" id="GO:0016829">
    <property type="term" value="F:lyase activity"/>
    <property type="evidence" value="ECO:0007669"/>
    <property type="project" value="UniProtKB-KW"/>
</dbReference>
<name>A0A4D6Y0T2_BUCMH</name>